<evidence type="ECO:0000256" key="1">
    <source>
        <dbReference type="SAM" id="Phobius"/>
    </source>
</evidence>
<name>A0A6G5AHN7_RHIMP</name>
<sequence>MVRVALSSTISMNAYLSHQGGTLYHPHCFVCVIIQTAMELSTRMSWSVGMLQEFHLVELWRIKSASNFDIQMSLLAAVTGTFCYLILITLLAETISFILTLSLPGYIIYLQKWSSLVPQCLVLIKLSIFILIIF</sequence>
<keyword evidence="1" id="KW-0472">Membrane</keyword>
<evidence type="ECO:0000313" key="2">
    <source>
        <dbReference type="EMBL" id="NIE49726.1"/>
    </source>
</evidence>
<dbReference type="AlphaFoldDB" id="A0A6G5AHN7"/>
<proteinExistence type="predicted"/>
<keyword evidence="1" id="KW-0812">Transmembrane</keyword>
<keyword evidence="1" id="KW-1133">Transmembrane helix</keyword>
<feature type="transmembrane region" description="Helical" evidence="1">
    <location>
        <begin position="82"/>
        <end position="109"/>
    </location>
</feature>
<reference evidence="2" key="1">
    <citation type="submission" date="2020-03" db="EMBL/GenBank/DDBJ databases">
        <title>A transcriptome and proteome of the tick Rhipicephalus microplus shaped by the genetic composition of its hosts and developmental stage.</title>
        <authorList>
            <person name="Garcia G.R."/>
            <person name="Ribeiro J.M.C."/>
            <person name="Maruyama S.R."/>
            <person name="Gardinasse L.G."/>
            <person name="Nelson K."/>
            <person name="Ferreira B.R."/>
            <person name="Andrade T.G."/>
            <person name="Santos I.K.F.M."/>
        </authorList>
    </citation>
    <scope>NUCLEOTIDE SEQUENCE</scope>
    <source>
        <strain evidence="2">NSGR</strain>
        <tissue evidence="2">Salivary glands</tissue>
    </source>
</reference>
<accession>A0A6G5AHN7</accession>
<organism evidence="2">
    <name type="scientific">Rhipicephalus microplus</name>
    <name type="common">Cattle tick</name>
    <name type="synonym">Boophilus microplus</name>
    <dbReference type="NCBI Taxonomy" id="6941"/>
    <lineage>
        <taxon>Eukaryota</taxon>
        <taxon>Metazoa</taxon>
        <taxon>Ecdysozoa</taxon>
        <taxon>Arthropoda</taxon>
        <taxon>Chelicerata</taxon>
        <taxon>Arachnida</taxon>
        <taxon>Acari</taxon>
        <taxon>Parasitiformes</taxon>
        <taxon>Ixodida</taxon>
        <taxon>Ixodoidea</taxon>
        <taxon>Ixodidae</taxon>
        <taxon>Rhipicephalinae</taxon>
        <taxon>Rhipicephalus</taxon>
        <taxon>Boophilus</taxon>
    </lineage>
</organism>
<feature type="transmembrane region" description="Helical" evidence="1">
    <location>
        <begin position="115"/>
        <end position="133"/>
    </location>
</feature>
<protein>
    <submittedName>
        <fullName evidence="2">Uncharacterized protein</fullName>
    </submittedName>
</protein>
<dbReference type="EMBL" id="GIKN01007453">
    <property type="protein sequence ID" value="NIE49726.1"/>
    <property type="molecule type" value="Transcribed_RNA"/>
</dbReference>